<dbReference type="InterPro" id="IPR010982">
    <property type="entry name" value="Lambda_DNA-bd_dom_sf"/>
</dbReference>
<comment type="caution">
    <text evidence="2">The sequence shown here is derived from an EMBL/GenBank/DDBJ whole genome shotgun (WGS) entry which is preliminary data.</text>
</comment>
<dbReference type="SUPFAM" id="SSF47413">
    <property type="entry name" value="lambda repressor-like DNA-binding domains"/>
    <property type="match status" value="1"/>
</dbReference>
<dbReference type="Gene3D" id="1.10.260.40">
    <property type="entry name" value="lambda repressor-like DNA-binding domains"/>
    <property type="match status" value="1"/>
</dbReference>
<reference evidence="2 3" key="1">
    <citation type="journal article" date="2019" name="Int. J. Syst. Evol. Microbiol.">
        <title>The Global Catalogue of Microorganisms (GCM) 10K type strain sequencing project: providing services to taxonomists for standard genome sequencing and annotation.</title>
        <authorList>
            <consortium name="The Broad Institute Genomics Platform"/>
            <consortium name="The Broad Institute Genome Sequencing Center for Infectious Disease"/>
            <person name="Wu L."/>
            <person name="Ma J."/>
        </authorList>
    </citation>
    <scope>NUCLEOTIDE SEQUENCE [LARGE SCALE GENOMIC DNA]</scope>
    <source>
        <strain evidence="2 3">JCM 14545</strain>
    </source>
</reference>
<sequence>MTVMRPDPYSLGSLVLSTDCHGCAELFEFEQNPKARFGDRLRSIRKNSGLSVAEVSERSGYSEDSVTVLESVAVPPVDLVSLVRLADALEVHRKDVVLLALGRLIADFPPLVRRPASGEFPPERLWW</sequence>
<feature type="domain" description="HTH cro/C1-type" evidence="1">
    <location>
        <begin position="41"/>
        <end position="96"/>
    </location>
</feature>
<organism evidence="2 3">
    <name type="scientific">Amycolatopsis minnesotensis</name>
    <dbReference type="NCBI Taxonomy" id="337894"/>
    <lineage>
        <taxon>Bacteria</taxon>
        <taxon>Bacillati</taxon>
        <taxon>Actinomycetota</taxon>
        <taxon>Actinomycetes</taxon>
        <taxon>Pseudonocardiales</taxon>
        <taxon>Pseudonocardiaceae</taxon>
        <taxon>Amycolatopsis</taxon>
    </lineage>
</organism>
<evidence type="ECO:0000313" key="3">
    <source>
        <dbReference type="Proteomes" id="UP001501116"/>
    </source>
</evidence>
<dbReference type="SMART" id="SM00530">
    <property type="entry name" value="HTH_XRE"/>
    <property type="match status" value="1"/>
</dbReference>
<dbReference type="InterPro" id="IPR001387">
    <property type="entry name" value="Cro/C1-type_HTH"/>
</dbReference>
<dbReference type="EMBL" id="BAAANN010000072">
    <property type="protein sequence ID" value="GAA1993462.1"/>
    <property type="molecule type" value="Genomic_DNA"/>
</dbReference>
<accession>A0ABN2SXZ6</accession>
<evidence type="ECO:0000259" key="1">
    <source>
        <dbReference type="PROSITE" id="PS50943"/>
    </source>
</evidence>
<keyword evidence="3" id="KW-1185">Reference proteome</keyword>
<dbReference type="PROSITE" id="PS50943">
    <property type="entry name" value="HTH_CROC1"/>
    <property type="match status" value="1"/>
</dbReference>
<dbReference type="CDD" id="cd00093">
    <property type="entry name" value="HTH_XRE"/>
    <property type="match status" value="1"/>
</dbReference>
<proteinExistence type="predicted"/>
<protein>
    <recommendedName>
        <fullName evidence="1">HTH cro/C1-type domain-containing protein</fullName>
    </recommendedName>
</protein>
<dbReference type="Proteomes" id="UP001501116">
    <property type="component" value="Unassembled WGS sequence"/>
</dbReference>
<dbReference type="Pfam" id="PF13560">
    <property type="entry name" value="HTH_31"/>
    <property type="match status" value="1"/>
</dbReference>
<gene>
    <name evidence="2" type="ORF">GCM10009754_85930</name>
</gene>
<name>A0ABN2SXZ6_9PSEU</name>
<evidence type="ECO:0000313" key="2">
    <source>
        <dbReference type="EMBL" id="GAA1993462.1"/>
    </source>
</evidence>